<dbReference type="KEGG" id="cgc:Cyagr_3082"/>
<keyword evidence="8 11" id="KW-0066">ATP synthesis</keyword>
<evidence type="ECO:0000256" key="13">
    <source>
        <dbReference type="SAM" id="Coils"/>
    </source>
</evidence>
<keyword evidence="2 11" id="KW-0138">CF(0)</keyword>
<dbReference type="NCBIfam" id="NF005606">
    <property type="entry name" value="PRK07352.1"/>
    <property type="match status" value="1"/>
</dbReference>
<sequence length="179" mass="19623">MTTSTLPSLMASLFASHGSFGLNFDIFETNIINLAIVIAGLTWFLRGFLGGILERRRERILGELKDAEERLNAATASLAEAQKSLGEARTRAEKIRADGKARAEAIRFESEKRTVEEMARLKQDSQSDLDSEVSRVSRLLQREAAEMAIAKALVSLPGRLDASTQAQLIDQSIQSMGNA</sequence>
<evidence type="ECO:0000256" key="11">
    <source>
        <dbReference type="HAMAP-Rule" id="MF_01398"/>
    </source>
</evidence>
<proteinExistence type="inferred from homology"/>
<keyword evidence="3 11" id="KW-0812">Transmembrane</keyword>
<keyword evidence="5 11" id="KW-1133">Transmembrane helix</keyword>
<evidence type="ECO:0000256" key="1">
    <source>
        <dbReference type="ARBA" id="ARBA00022448"/>
    </source>
</evidence>
<dbReference type="EMBL" id="CP003495">
    <property type="protein sequence ID" value="AFY30163.1"/>
    <property type="molecule type" value="Genomic_DNA"/>
</dbReference>
<comment type="function">
    <text evidence="11">Component of the F(0) channel, it forms part of the peripheral stalk, linking F(1) to F(0).</text>
</comment>
<evidence type="ECO:0000256" key="4">
    <source>
        <dbReference type="ARBA" id="ARBA00022781"/>
    </source>
</evidence>
<name>K9PB31_CYAGP</name>
<evidence type="ECO:0000256" key="7">
    <source>
        <dbReference type="ARBA" id="ARBA00023136"/>
    </source>
</evidence>
<dbReference type="eggNOG" id="COG0711">
    <property type="taxonomic scope" value="Bacteria"/>
</dbReference>
<evidence type="ECO:0000256" key="8">
    <source>
        <dbReference type="ARBA" id="ARBA00023310"/>
    </source>
</evidence>
<dbReference type="HAMAP" id="MF_01398">
    <property type="entry name" value="ATP_synth_b_bprime"/>
    <property type="match status" value="1"/>
</dbReference>
<dbReference type="GO" id="GO:0031676">
    <property type="term" value="C:plasma membrane-derived thylakoid membrane"/>
    <property type="evidence" value="ECO:0007669"/>
    <property type="project" value="UniProtKB-SubCell"/>
</dbReference>
<evidence type="ECO:0000256" key="12">
    <source>
        <dbReference type="RuleBase" id="RU003848"/>
    </source>
</evidence>
<accession>K9PB31</accession>
<dbReference type="OrthoDB" id="461217at2"/>
<dbReference type="GO" id="GO:0012505">
    <property type="term" value="C:endomembrane system"/>
    <property type="evidence" value="ECO:0007669"/>
    <property type="project" value="UniProtKB-SubCell"/>
</dbReference>
<keyword evidence="13" id="KW-0175">Coiled coil</keyword>
<feature type="coiled-coil region" evidence="13">
    <location>
        <begin position="57"/>
        <end position="98"/>
    </location>
</feature>
<comment type="subunit">
    <text evidence="11">F-type ATPases have 2 components, F(1) - the catalytic core - and F(0) - the membrane proton channel. F(1) has five subunits: alpha(3), beta(3), gamma(1), delta(1), epsilon(1). F(0) has four main subunits: a(1), b(1), b'(1) and c(10-14). The alpha and beta chains form an alternating ring which encloses part of the gamma chain. F(1) is attached to F(0) by a central stalk formed by the gamma and epsilon chains, while a peripheral stalk is formed by the delta, b and b' chains.</text>
</comment>
<evidence type="ECO:0000256" key="2">
    <source>
        <dbReference type="ARBA" id="ARBA00022547"/>
    </source>
</evidence>
<evidence type="ECO:0000256" key="5">
    <source>
        <dbReference type="ARBA" id="ARBA00022989"/>
    </source>
</evidence>
<evidence type="ECO:0000313" key="15">
    <source>
        <dbReference type="Proteomes" id="UP000010388"/>
    </source>
</evidence>
<keyword evidence="4 11" id="KW-0375">Hydrogen ion transport</keyword>
<feature type="transmembrane region" description="Helical" evidence="11">
    <location>
        <begin position="31"/>
        <end position="49"/>
    </location>
</feature>
<evidence type="ECO:0000256" key="10">
    <source>
        <dbReference type="ARBA" id="ARBA00037847"/>
    </source>
</evidence>
<dbReference type="GO" id="GO:0045259">
    <property type="term" value="C:proton-transporting ATP synthase complex"/>
    <property type="evidence" value="ECO:0007669"/>
    <property type="project" value="UniProtKB-KW"/>
</dbReference>
<gene>
    <name evidence="11" type="primary">atpF</name>
    <name evidence="14" type="ordered locus">Cyagr_3082</name>
</gene>
<evidence type="ECO:0000256" key="6">
    <source>
        <dbReference type="ARBA" id="ARBA00023065"/>
    </source>
</evidence>
<dbReference type="CDD" id="cd06503">
    <property type="entry name" value="ATP-synt_Fo_b"/>
    <property type="match status" value="1"/>
</dbReference>
<dbReference type="PANTHER" id="PTHR34264:SF3">
    <property type="entry name" value="ATP SYNTHASE SUBUNIT B, CHLOROPLASTIC"/>
    <property type="match status" value="1"/>
</dbReference>
<dbReference type="HOGENOM" id="CLU_079215_8_1_3"/>
<comment type="subcellular location">
    <subcellularLocation>
        <location evidence="11">Cellular thylakoid membrane</location>
        <topology evidence="11">Single-pass membrane protein</topology>
    </subcellularLocation>
    <subcellularLocation>
        <location evidence="10">Endomembrane system</location>
        <topology evidence="10">Single-pass membrane protein</topology>
    </subcellularLocation>
</comment>
<dbReference type="Proteomes" id="UP000010388">
    <property type="component" value="Chromosome"/>
</dbReference>
<dbReference type="AlphaFoldDB" id="K9PB31"/>
<evidence type="ECO:0000256" key="9">
    <source>
        <dbReference type="ARBA" id="ARBA00025198"/>
    </source>
</evidence>
<organism evidence="14 15">
    <name type="scientific">Cyanobium gracile (strain ATCC 27147 / PCC 6307)</name>
    <dbReference type="NCBI Taxonomy" id="292564"/>
    <lineage>
        <taxon>Bacteria</taxon>
        <taxon>Bacillati</taxon>
        <taxon>Cyanobacteriota</taxon>
        <taxon>Cyanophyceae</taxon>
        <taxon>Synechococcales</taxon>
        <taxon>Prochlorococcaceae</taxon>
        <taxon>Cyanobium</taxon>
    </lineage>
</organism>
<protein>
    <recommendedName>
        <fullName evidence="11">ATP synthase subunit b</fullName>
    </recommendedName>
    <alternativeName>
        <fullName evidence="11">ATP synthase F(0) sector subunit b</fullName>
    </alternativeName>
    <alternativeName>
        <fullName evidence="11">ATPase subunit I</fullName>
    </alternativeName>
    <alternativeName>
        <fullName evidence="11">F-type ATPase subunit b</fullName>
        <shortName evidence="11">F-ATPase subunit b</shortName>
    </alternativeName>
</protein>
<dbReference type="Pfam" id="PF00430">
    <property type="entry name" value="ATP-synt_B"/>
    <property type="match status" value="1"/>
</dbReference>
<dbReference type="PATRIC" id="fig|292564.3.peg.2922"/>
<keyword evidence="7 11" id="KW-0472">Membrane</keyword>
<evidence type="ECO:0000256" key="3">
    <source>
        <dbReference type="ARBA" id="ARBA00022692"/>
    </source>
</evidence>
<comment type="similarity">
    <text evidence="11 12">Belongs to the ATPase B chain family.</text>
</comment>
<dbReference type="PANTHER" id="PTHR34264">
    <property type="entry name" value="ATP SYNTHASE SUBUNIT B, CHLOROPLASTIC"/>
    <property type="match status" value="1"/>
</dbReference>
<dbReference type="GO" id="GO:0046933">
    <property type="term" value="F:proton-transporting ATP synthase activity, rotational mechanism"/>
    <property type="evidence" value="ECO:0007669"/>
    <property type="project" value="UniProtKB-UniRule"/>
</dbReference>
<keyword evidence="11" id="KW-0793">Thylakoid</keyword>
<evidence type="ECO:0000313" key="14">
    <source>
        <dbReference type="EMBL" id="AFY30163.1"/>
    </source>
</evidence>
<reference evidence="15" key="1">
    <citation type="journal article" date="2013" name="Proc. Natl. Acad. Sci. U.S.A.">
        <title>Improving the coverage of the cyanobacterial phylum using diversity-driven genome sequencing.</title>
        <authorList>
            <person name="Shih P.M."/>
            <person name="Wu D."/>
            <person name="Latifi A."/>
            <person name="Axen S.D."/>
            <person name="Fewer D.P."/>
            <person name="Talla E."/>
            <person name="Calteau A."/>
            <person name="Cai F."/>
            <person name="Tandeau de Marsac N."/>
            <person name="Rippka R."/>
            <person name="Herdman M."/>
            <person name="Sivonen K."/>
            <person name="Coursin T."/>
            <person name="Laurent T."/>
            <person name="Goodwin L."/>
            <person name="Nolan M."/>
            <person name="Davenport K.W."/>
            <person name="Han C.S."/>
            <person name="Rubin E.M."/>
            <person name="Eisen J.A."/>
            <person name="Woyke T."/>
            <person name="Gugger M."/>
            <person name="Kerfeld C.A."/>
        </authorList>
    </citation>
    <scope>NUCLEOTIDE SEQUENCE [LARGE SCALE GENOMIC DNA]</scope>
    <source>
        <strain evidence="15">ATCC 27147 / PCC 6307</strain>
    </source>
</reference>
<dbReference type="STRING" id="292564.Cyagr_3082"/>
<keyword evidence="1 11" id="KW-0813">Transport</keyword>
<comment type="function">
    <text evidence="9 11">F(1)F(0) ATP synthase produces ATP from ADP in the presence of a proton or sodium gradient. F-type ATPases consist of two structural domains, F(1) containing the extramembraneous catalytic core and F(0) containing the membrane proton channel, linked together by a central stalk and a peripheral stalk. During catalysis, ATP synthesis in the catalytic domain of F(1) is coupled via a rotary mechanism of the central stalk subunits to proton translocation.</text>
</comment>
<dbReference type="RefSeq" id="WP_015110596.1">
    <property type="nucleotide sequence ID" value="NC_019675.1"/>
</dbReference>
<keyword evidence="6 11" id="KW-0406">Ion transport</keyword>
<dbReference type="InterPro" id="IPR002146">
    <property type="entry name" value="ATP_synth_b/b'su_bac/chlpt"/>
</dbReference>